<dbReference type="STRING" id="349102.Rsph17025_0785"/>
<reference evidence="12" key="1">
    <citation type="submission" date="2007-04" db="EMBL/GenBank/DDBJ databases">
        <title>Complete sequence of chromosome of Rhodobacter sphaeroides ATCC 17025.</title>
        <authorList>
            <consortium name="US DOE Joint Genome Institute"/>
            <person name="Copeland A."/>
            <person name="Lucas S."/>
            <person name="Lapidus A."/>
            <person name="Barry K."/>
            <person name="Detter J.C."/>
            <person name="Glavina del Rio T."/>
            <person name="Hammon N."/>
            <person name="Israni S."/>
            <person name="Dalin E."/>
            <person name="Tice H."/>
            <person name="Pitluck S."/>
            <person name="Chertkov O."/>
            <person name="Brettin T."/>
            <person name="Bruce D."/>
            <person name="Han C."/>
            <person name="Schmutz J."/>
            <person name="Larimer F."/>
            <person name="Land M."/>
            <person name="Hauser L."/>
            <person name="Kyrpides N."/>
            <person name="Kim E."/>
            <person name="Richardson P."/>
            <person name="Mackenzie C."/>
            <person name="Choudhary M."/>
            <person name="Donohue T.J."/>
            <person name="Kaplan S."/>
        </authorList>
    </citation>
    <scope>NUCLEOTIDE SEQUENCE [LARGE SCALE GENOMIC DNA]</scope>
    <source>
        <strain evidence="12">ATCC 17025</strain>
    </source>
</reference>
<dbReference type="Gene3D" id="3.40.50.300">
    <property type="entry name" value="P-loop containing nucleotide triphosphate hydrolases"/>
    <property type="match status" value="1"/>
</dbReference>
<feature type="domain" description="ABC transporter" evidence="11">
    <location>
        <begin position="85"/>
        <end position="325"/>
    </location>
</feature>
<dbReference type="EMBL" id="CP000661">
    <property type="protein sequence ID" value="ABP69691.1"/>
    <property type="molecule type" value="Genomic_DNA"/>
</dbReference>
<dbReference type="SMART" id="SM00382">
    <property type="entry name" value="AAA"/>
    <property type="match status" value="1"/>
</dbReference>
<dbReference type="Pfam" id="PF00005">
    <property type="entry name" value="ABC_tran"/>
    <property type="match status" value="1"/>
</dbReference>
<comment type="function">
    <text evidence="1">Part of the ABC transporter FtsEX involved in cellular division. Important for assembly or stability of the septal ring.</text>
</comment>
<keyword evidence="7" id="KW-0067">ATP-binding</keyword>
<dbReference type="InterPro" id="IPR050086">
    <property type="entry name" value="MetN_ABC_transporter-like"/>
</dbReference>
<keyword evidence="5" id="KW-1003">Cell membrane</keyword>
<dbReference type="SUPFAM" id="SSF52540">
    <property type="entry name" value="P-loop containing nucleoside triphosphate hydrolases"/>
    <property type="match status" value="1"/>
</dbReference>
<evidence type="ECO:0000256" key="1">
    <source>
        <dbReference type="ARBA" id="ARBA00002579"/>
    </source>
</evidence>
<dbReference type="AlphaFoldDB" id="A4WQM7"/>
<sequence>MVFSRTARAETGRIVFRQSLDWPTPRPALIKSLRKGCLRTEGCRHALPSADIPTQRGRTDMSLLRPLSALPSTLAEAAAGTIPAVAFEHVSKNYSAPGAAPVPALRDVSLSVGPGSITGVIGPSGAGKSTLIRLINGLEHATSGRVSLFGREVGTLSEAEWRRERRSIGMIFQHFNLLSSRTVFQNVTLPLVIAGVPSAQIRPRVERLLDLVGIADKRDRYPAELSGGQKQRVGIARALANDPRILLCDEATSALDPETTLSILRLLRQVNRDLGVTILLITHEIPVIKEICDRVAVLEAGRIVESGPVFDVFTRPATPIAARFAVAATGVDLPPEWEARKVGPGQAGARSLVRITLAGQAGAALARLGALGPGVEIVSARIDSIGGRPFGVVLALLDPKTVPLARLRAALPDPRPLIEEIAHVA</sequence>
<keyword evidence="9" id="KW-0029">Amino-acid transport</keyword>
<dbReference type="BioCyc" id="RSPH349102:G1G8M-807-MONOMER"/>
<comment type="similarity">
    <text evidence="2">Belongs to the ABC transporter superfamily.</text>
</comment>
<gene>
    <name evidence="12" type="ordered locus">Rsph17025_0785</name>
</gene>
<name>A4WQM7_CERS5</name>
<dbReference type="InterPro" id="IPR003593">
    <property type="entry name" value="AAA+_ATPase"/>
</dbReference>
<dbReference type="GO" id="GO:0005886">
    <property type="term" value="C:plasma membrane"/>
    <property type="evidence" value="ECO:0007669"/>
    <property type="project" value="UniProtKB-ARBA"/>
</dbReference>
<evidence type="ECO:0000256" key="8">
    <source>
        <dbReference type="ARBA" id="ARBA00022967"/>
    </source>
</evidence>
<evidence type="ECO:0000256" key="10">
    <source>
        <dbReference type="ARBA" id="ARBA00023136"/>
    </source>
</evidence>
<dbReference type="GO" id="GO:0005524">
    <property type="term" value="F:ATP binding"/>
    <property type="evidence" value="ECO:0007669"/>
    <property type="project" value="UniProtKB-KW"/>
</dbReference>
<dbReference type="eggNOG" id="COG1135">
    <property type="taxonomic scope" value="Bacteria"/>
</dbReference>
<accession>A4WQM7</accession>
<proteinExistence type="inferred from homology"/>
<protein>
    <recommendedName>
        <fullName evidence="3">Cell division ATP-binding protein FtsE</fullName>
    </recommendedName>
</protein>
<dbReference type="InterPro" id="IPR027417">
    <property type="entry name" value="P-loop_NTPase"/>
</dbReference>
<evidence type="ECO:0000313" key="12">
    <source>
        <dbReference type="EMBL" id="ABP69691.1"/>
    </source>
</evidence>
<evidence type="ECO:0000259" key="11">
    <source>
        <dbReference type="PROSITE" id="PS50893"/>
    </source>
</evidence>
<dbReference type="GO" id="GO:0006865">
    <property type="term" value="P:amino acid transport"/>
    <property type="evidence" value="ECO:0007669"/>
    <property type="project" value="UniProtKB-KW"/>
</dbReference>
<evidence type="ECO:0000256" key="3">
    <source>
        <dbReference type="ARBA" id="ARBA00020019"/>
    </source>
</evidence>
<keyword evidence="8" id="KW-1278">Translocase</keyword>
<keyword evidence="6" id="KW-0547">Nucleotide-binding</keyword>
<evidence type="ECO:0000256" key="2">
    <source>
        <dbReference type="ARBA" id="ARBA00005417"/>
    </source>
</evidence>
<dbReference type="GO" id="GO:0016887">
    <property type="term" value="F:ATP hydrolysis activity"/>
    <property type="evidence" value="ECO:0007669"/>
    <property type="project" value="InterPro"/>
</dbReference>
<dbReference type="InterPro" id="IPR017871">
    <property type="entry name" value="ABC_transporter-like_CS"/>
</dbReference>
<dbReference type="HOGENOM" id="CLU_000604_1_3_5"/>
<evidence type="ECO:0000256" key="4">
    <source>
        <dbReference type="ARBA" id="ARBA00022448"/>
    </source>
</evidence>
<dbReference type="KEGG" id="rsq:Rsph17025_0785"/>
<dbReference type="InterPro" id="IPR041701">
    <property type="entry name" value="MetN_ABC"/>
</dbReference>
<evidence type="ECO:0000256" key="9">
    <source>
        <dbReference type="ARBA" id="ARBA00022970"/>
    </source>
</evidence>
<dbReference type="PANTHER" id="PTHR43166">
    <property type="entry name" value="AMINO ACID IMPORT ATP-BINDING PROTEIN"/>
    <property type="match status" value="1"/>
</dbReference>
<dbReference type="FunFam" id="3.40.50.300:FF:000056">
    <property type="entry name" value="Cell division ATP-binding protein FtsE"/>
    <property type="match status" value="1"/>
</dbReference>
<evidence type="ECO:0000256" key="5">
    <source>
        <dbReference type="ARBA" id="ARBA00022475"/>
    </source>
</evidence>
<dbReference type="InterPro" id="IPR003439">
    <property type="entry name" value="ABC_transporter-like_ATP-bd"/>
</dbReference>
<keyword evidence="10" id="KW-0472">Membrane</keyword>
<dbReference type="CDD" id="cd03258">
    <property type="entry name" value="ABC_MetN_methionine_transporter"/>
    <property type="match status" value="1"/>
</dbReference>
<evidence type="ECO:0000256" key="7">
    <source>
        <dbReference type="ARBA" id="ARBA00022840"/>
    </source>
</evidence>
<organism evidence="12">
    <name type="scientific">Cereibacter sphaeroides (strain ATCC 17025 / ATH 2.4.3)</name>
    <name type="common">Rhodobacter sphaeroides</name>
    <dbReference type="NCBI Taxonomy" id="349102"/>
    <lineage>
        <taxon>Bacteria</taxon>
        <taxon>Pseudomonadati</taxon>
        <taxon>Pseudomonadota</taxon>
        <taxon>Alphaproteobacteria</taxon>
        <taxon>Rhodobacterales</taxon>
        <taxon>Paracoccaceae</taxon>
        <taxon>Cereibacter</taxon>
    </lineage>
</organism>
<dbReference type="PANTHER" id="PTHR43166:SF30">
    <property type="entry name" value="METHIONINE IMPORT ATP-BINDING PROTEIN METN"/>
    <property type="match status" value="1"/>
</dbReference>
<dbReference type="PROSITE" id="PS00211">
    <property type="entry name" value="ABC_TRANSPORTER_1"/>
    <property type="match status" value="1"/>
</dbReference>
<keyword evidence="4" id="KW-0813">Transport</keyword>
<dbReference type="PROSITE" id="PS50893">
    <property type="entry name" value="ABC_TRANSPORTER_2"/>
    <property type="match status" value="1"/>
</dbReference>
<evidence type="ECO:0000256" key="6">
    <source>
        <dbReference type="ARBA" id="ARBA00022741"/>
    </source>
</evidence>